<keyword evidence="4" id="KW-1185">Reference proteome</keyword>
<evidence type="ECO:0000259" key="2">
    <source>
        <dbReference type="PROSITE" id="PS51462"/>
    </source>
</evidence>
<dbReference type="Proteomes" id="UP001611263">
    <property type="component" value="Unassembled WGS sequence"/>
</dbReference>
<feature type="domain" description="Nudix hydrolase" evidence="2">
    <location>
        <begin position="130"/>
        <end position="275"/>
    </location>
</feature>
<dbReference type="Gene3D" id="3.90.79.10">
    <property type="entry name" value="Nucleoside Triphosphate Pyrophosphohydrolase"/>
    <property type="match status" value="1"/>
</dbReference>
<dbReference type="InterPro" id="IPR000086">
    <property type="entry name" value="NUDIX_hydrolase_dom"/>
</dbReference>
<dbReference type="PROSITE" id="PS51462">
    <property type="entry name" value="NUDIX"/>
    <property type="match status" value="1"/>
</dbReference>
<name>A0ABW7TLU6_9NOCA</name>
<organism evidence="3 4">
    <name type="scientific">Nocardia carnea</name>
    <dbReference type="NCBI Taxonomy" id="37328"/>
    <lineage>
        <taxon>Bacteria</taxon>
        <taxon>Bacillati</taxon>
        <taxon>Actinomycetota</taxon>
        <taxon>Actinomycetes</taxon>
        <taxon>Mycobacteriales</taxon>
        <taxon>Nocardiaceae</taxon>
        <taxon>Nocardia</taxon>
    </lineage>
</organism>
<feature type="region of interest" description="Disordered" evidence="1">
    <location>
        <begin position="157"/>
        <end position="179"/>
    </location>
</feature>
<comment type="caution">
    <text evidence="3">The sequence shown here is derived from an EMBL/GenBank/DDBJ whole genome shotgun (WGS) entry which is preliminary data.</text>
</comment>
<dbReference type="EMBL" id="JBIRUQ010000002">
    <property type="protein sequence ID" value="MFI1461197.1"/>
    <property type="molecule type" value="Genomic_DNA"/>
</dbReference>
<feature type="compositionally biased region" description="Basic and acidic residues" evidence="1">
    <location>
        <begin position="167"/>
        <end position="179"/>
    </location>
</feature>
<evidence type="ECO:0000313" key="4">
    <source>
        <dbReference type="Proteomes" id="UP001611263"/>
    </source>
</evidence>
<dbReference type="SUPFAM" id="SSF55811">
    <property type="entry name" value="Nudix"/>
    <property type="match status" value="1"/>
</dbReference>
<feature type="region of interest" description="Disordered" evidence="1">
    <location>
        <begin position="53"/>
        <end position="108"/>
    </location>
</feature>
<dbReference type="InterPro" id="IPR015797">
    <property type="entry name" value="NUDIX_hydrolase-like_dom_sf"/>
</dbReference>
<protein>
    <submittedName>
        <fullName evidence="3">NUDIX domain-containing protein</fullName>
    </submittedName>
</protein>
<accession>A0ABW7TLU6</accession>
<evidence type="ECO:0000313" key="3">
    <source>
        <dbReference type="EMBL" id="MFI1461197.1"/>
    </source>
</evidence>
<gene>
    <name evidence="3" type="ORF">ACH4WX_10800</name>
</gene>
<reference evidence="3 4" key="1">
    <citation type="submission" date="2024-10" db="EMBL/GenBank/DDBJ databases">
        <title>The Natural Products Discovery Center: Release of the First 8490 Sequenced Strains for Exploring Actinobacteria Biosynthetic Diversity.</title>
        <authorList>
            <person name="Kalkreuter E."/>
            <person name="Kautsar S.A."/>
            <person name="Yang D."/>
            <person name="Bader C.D."/>
            <person name="Teijaro C.N."/>
            <person name="Fluegel L."/>
            <person name="Davis C.M."/>
            <person name="Simpson J.R."/>
            <person name="Lauterbach L."/>
            <person name="Steele A.D."/>
            <person name="Gui C."/>
            <person name="Meng S."/>
            <person name="Li G."/>
            <person name="Viehrig K."/>
            <person name="Ye F."/>
            <person name="Su P."/>
            <person name="Kiefer A.F."/>
            <person name="Nichols A."/>
            <person name="Cepeda A.J."/>
            <person name="Yan W."/>
            <person name="Fan B."/>
            <person name="Jiang Y."/>
            <person name="Adhikari A."/>
            <person name="Zheng C.-J."/>
            <person name="Schuster L."/>
            <person name="Cowan T.M."/>
            <person name="Smanski M.J."/>
            <person name="Chevrette M.G."/>
            <person name="De Carvalho L.P.S."/>
            <person name="Shen B."/>
        </authorList>
    </citation>
    <scope>NUCLEOTIDE SEQUENCE [LARGE SCALE GENOMIC DNA]</scope>
    <source>
        <strain evidence="3 4">NPDC020568</strain>
    </source>
</reference>
<sequence>MIGRDLAGWFRKRVAAKLSKKIIPDAAGAVNDPIREAGGIAKRATEAIPDQDLMGRRQIDVSGLEPGKRPGPEVLADRTSTGGDLSHAGTPNSKGAPAAPTSSAAAGKYTADSRRAWFRRQFDEGNLDPENLAAAKVVIMDEHGRVLMLQSPYERKRTMPGDFVDNGPRKREQPEDAARREVREELGEEIGKTVRIERLLATNRKSADPGHGRDHPLTDYIYLATFDASAGTGVSGMKFDVDEKEVTGFDFLAPEEAIESAGRKGIDVSAALEAHSAGATIHLVDGEPPSLGKPDDRADPG</sequence>
<dbReference type="RefSeq" id="WP_033244778.1">
    <property type="nucleotide sequence ID" value="NZ_JARWQO010000401.1"/>
</dbReference>
<proteinExistence type="predicted"/>
<dbReference type="Pfam" id="PF00293">
    <property type="entry name" value="NUDIX"/>
    <property type="match status" value="1"/>
</dbReference>
<feature type="compositionally biased region" description="Low complexity" evidence="1">
    <location>
        <begin position="96"/>
        <end position="106"/>
    </location>
</feature>
<evidence type="ECO:0000256" key="1">
    <source>
        <dbReference type="SAM" id="MobiDB-lite"/>
    </source>
</evidence>
<feature type="compositionally biased region" description="Polar residues" evidence="1">
    <location>
        <begin position="78"/>
        <end position="93"/>
    </location>
</feature>
<dbReference type="GeneID" id="93508807"/>